<dbReference type="Pfam" id="PF00005">
    <property type="entry name" value="ABC_tran"/>
    <property type="match status" value="1"/>
</dbReference>
<reference evidence="11" key="1">
    <citation type="submission" date="2024-06" db="EMBL/GenBank/DDBJ databases">
        <authorList>
            <person name="Coelho C."/>
            <person name="Bento M."/>
            <person name="Garcia E."/>
            <person name="Camelo A."/>
            <person name="Brandao I."/>
            <person name="Espirito Santo C."/>
            <person name="Trovao J."/>
            <person name="Verissimo A."/>
            <person name="Costa J."/>
            <person name="Tiago I."/>
        </authorList>
    </citation>
    <scope>NUCLEOTIDE SEQUENCE</scope>
    <source>
        <strain evidence="11">KWT182</strain>
    </source>
</reference>
<dbReference type="PROSITE" id="PS50893">
    <property type="entry name" value="ABC_TRANSPORTER_2"/>
    <property type="match status" value="1"/>
</dbReference>
<evidence type="ECO:0000256" key="9">
    <source>
        <dbReference type="ARBA" id="ARBA00047356"/>
    </source>
</evidence>
<dbReference type="InterPro" id="IPR017871">
    <property type="entry name" value="ABC_transporter-like_CS"/>
</dbReference>
<evidence type="ECO:0000256" key="5">
    <source>
        <dbReference type="ARBA" id="ARBA00022741"/>
    </source>
</evidence>
<dbReference type="CDD" id="cd03257">
    <property type="entry name" value="ABC_NikE_OppD_transporters"/>
    <property type="match status" value="1"/>
</dbReference>
<dbReference type="InterPro" id="IPR027417">
    <property type="entry name" value="P-loop_NTPase"/>
</dbReference>
<keyword evidence="4" id="KW-1003">Cell membrane</keyword>
<dbReference type="Gene3D" id="3.40.50.300">
    <property type="entry name" value="P-loop containing nucleotide triphosphate hydrolases"/>
    <property type="match status" value="1"/>
</dbReference>
<accession>A0AAU7QE22</accession>
<keyword evidence="7" id="KW-0472">Membrane</keyword>
<evidence type="ECO:0000256" key="7">
    <source>
        <dbReference type="ARBA" id="ARBA00023136"/>
    </source>
</evidence>
<dbReference type="PROSITE" id="PS00211">
    <property type="entry name" value="ABC_TRANSPORTER_1"/>
    <property type="match status" value="1"/>
</dbReference>
<comment type="subcellular location">
    <subcellularLocation>
        <location evidence="1">Cell inner membrane</location>
        <topology evidence="1">Peripheral membrane protein</topology>
    </subcellularLocation>
</comment>
<dbReference type="InterPro" id="IPR003593">
    <property type="entry name" value="AAA+_ATPase"/>
</dbReference>
<evidence type="ECO:0000256" key="6">
    <source>
        <dbReference type="ARBA" id="ARBA00022840"/>
    </source>
</evidence>
<comment type="catalytic activity">
    <reaction evidence="9">
        <text>a dipeptide(out) + ATP + H2O = a dipeptide(in) + ADP + phosphate + H(+)</text>
        <dbReference type="Rhea" id="RHEA:23120"/>
        <dbReference type="ChEBI" id="CHEBI:15377"/>
        <dbReference type="ChEBI" id="CHEBI:15378"/>
        <dbReference type="ChEBI" id="CHEBI:30616"/>
        <dbReference type="ChEBI" id="CHEBI:43474"/>
        <dbReference type="ChEBI" id="CHEBI:90799"/>
        <dbReference type="ChEBI" id="CHEBI:456216"/>
        <dbReference type="EC" id="7.4.2.9"/>
    </reaction>
</comment>
<dbReference type="InterPro" id="IPR013563">
    <property type="entry name" value="Oligopep_ABC_C"/>
</dbReference>
<evidence type="ECO:0000256" key="4">
    <source>
        <dbReference type="ARBA" id="ARBA00022475"/>
    </source>
</evidence>
<dbReference type="SMART" id="SM00382">
    <property type="entry name" value="AAA"/>
    <property type="match status" value="1"/>
</dbReference>
<keyword evidence="6 11" id="KW-0067">ATP-binding</keyword>
<evidence type="ECO:0000313" key="11">
    <source>
        <dbReference type="EMBL" id="XBS71388.1"/>
    </source>
</evidence>
<protein>
    <recommendedName>
        <fullName evidence="8">ABC-type dipeptide transporter</fullName>
        <ecNumber evidence="8">7.4.2.9</ecNumber>
    </recommendedName>
</protein>
<evidence type="ECO:0000256" key="2">
    <source>
        <dbReference type="ARBA" id="ARBA00005417"/>
    </source>
</evidence>
<dbReference type="InterPro" id="IPR050388">
    <property type="entry name" value="ABC_Ni/Peptide_Import"/>
</dbReference>
<dbReference type="GO" id="GO:0055085">
    <property type="term" value="P:transmembrane transport"/>
    <property type="evidence" value="ECO:0007669"/>
    <property type="project" value="UniProtKB-ARBA"/>
</dbReference>
<comment type="similarity">
    <text evidence="2">Belongs to the ABC transporter superfamily.</text>
</comment>
<organism evidence="11">
    <name type="scientific">Acerihabitans sp. KWT182</name>
    <dbReference type="NCBI Taxonomy" id="3157919"/>
    <lineage>
        <taxon>Bacteria</taxon>
        <taxon>Pseudomonadati</taxon>
        <taxon>Pseudomonadota</taxon>
        <taxon>Gammaproteobacteria</taxon>
        <taxon>Enterobacterales</taxon>
        <taxon>Pectobacteriaceae</taxon>
        <taxon>Acerihabitans</taxon>
    </lineage>
</organism>
<dbReference type="InterPro" id="IPR003439">
    <property type="entry name" value="ABC_transporter-like_ATP-bd"/>
</dbReference>
<dbReference type="PANTHER" id="PTHR43297:SF2">
    <property type="entry name" value="DIPEPTIDE TRANSPORT ATP-BINDING PROTEIN DPPD"/>
    <property type="match status" value="1"/>
</dbReference>
<gene>
    <name evidence="11" type="ORF">ABK905_10865</name>
</gene>
<sequence length="340" mass="36825">MNALNPIPAPARRGNEVILDISNLRVSFGGGDDPAVILDDISLSVRRAETLSIVGESGCGKSMLSLAIMGLVPSPGVTTGAIHYEGQNLLALGPAGMRGMRGGKIGMVFQEPMTSLNPLLRVGFQIVEAMRVHDRVSSNRTLKARAIAAMEQVRIPGAEQRFNEFPHQLSGGMRQRIAIAMAIACEPDILIADEPTTALDVTVQAEILQLLRELQRKNHMAIILITHDLGVVAEMADNVAVMYAGQLIEYASCRALFDDPRHPYTLGLLGSIPRMEREEPRLLAIEGAVPPAAQMPAGCRFHPRCVFMEQDCVHRRPLPASNQDAHLTACFHIPLAGEPS</sequence>
<keyword evidence="5" id="KW-0547">Nucleotide-binding</keyword>
<evidence type="ECO:0000256" key="8">
    <source>
        <dbReference type="ARBA" id="ARBA00038852"/>
    </source>
</evidence>
<dbReference type="Pfam" id="PF08352">
    <property type="entry name" value="oligo_HPY"/>
    <property type="match status" value="1"/>
</dbReference>
<dbReference type="EMBL" id="CP157947">
    <property type="protein sequence ID" value="XBS71388.1"/>
    <property type="molecule type" value="Genomic_DNA"/>
</dbReference>
<dbReference type="GO" id="GO:0005524">
    <property type="term" value="F:ATP binding"/>
    <property type="evidence" value="ECO:0007669"/>
    <property type="project" value="UniProtKB-KW"/>
</dbReference>
<feature type="domain" description="ABC transporter" evidence="10">
    <location>
        <begin position="19"/>
        <end position="269"/>
    </location>
</feature>
<keyword evidence="3" id="KW-0813">Transport</keyword>
<dbReference type="SUPFAM" id="SSF52540">
    <property type="entry name" value="P-loop containing nucleoside triphosphate hydrolases"/>
    <property type="match status" value="1"/>
</dbReference>
<dbReference type="GO" id="GO:0015833">
    <property type="term" value="P:peptide transport"/>
    <property type="evidence" value="ECO:0007669"/>
    <property type="project" value="InterPro"/>
</dbReference>
<evidence type="ECO:0000256" key="1">
    <source>
        <dbReference type="ARBA" id="ARBA00004417"/>
    </source>
</evidence>
<proteinExistence type="inferred from homology"/>
<evidence type="ECO:0000259" key="10">
    <source>
        <dbReference type="PROSITE" id="PS50893"/>
    </source>
</evidence>
<dbReference type="GO" id="GO:0016887">
    <property type="term" value="F:ATP hydrolysis activity"/>
    <property type="evidence" value="ECO:0007669"/>
    <property type="project" value="InterPro"/>
</dbReference>
<dbReference type="NCBIfam" id="TIGR01727">
    <property type="entry name" value="oligo_HPY"/>
    <property type="match status" value="1"/>
</dbReference>
<dbReference type="GO" id="GO:0005886">
    <property type="term" value="C:plasma membrane"/>
    <property type="evidence" value="ECO:0007669"/>
    <property type="project" value="UniProtKB-SubCell"/>
</dbReference>
<dbReference type="FunFam" id="3.40.50.300:FF:000016">
    <property type="entry name" value="Oligopeptide ABC transporter ATP-binding component"/>
    <property type="match status" value="1"/>
</dbReference>
<dbReference type="PANTHER" id="PTHR43297">
    <property type="entry name" value="OLIGOPEPTIDE TRANSPORT ATP-BINDING PROTEIN APPD"/>
    <property type="match status" value="1"/>
</dbReference>
<evidence type="ECO:0000256" key="3">
    <source>
        <dbReference type="ARBA" id="ARBA00022448"/>
    </source>
</evidence>
<dbReference type="AlphaFoldDB" id="A0AAU7QE22"/>
<name>A0AAU7QE22_9GAMM</name>
<dbReference type="EC" id="7.4.2.9" evidence="8"/>